<dbReference type="InterPro" id="IPR036249">
    <property type="entry name" value="Thioredoxin-like_sf"/>
</dbReference>
<organism evidence="2 3">
    <name type="scientific">Alcaligenes faecalis</name>
    <dbReference type="NCBI Taxonomy" id="511"/>
    <lineage>
        <taxon>Bacteria</taxon>
        <taxon>Pseudomonadati</taxon>
        <taxon>Pseudomonadota</taxon>
        <taxon>Betaproteobacteria</taxon>
        <taxon>Burkholderiales</taxon>
        <taxon>Alcaligenaceae</taxon>
        <taxon>Alcaligenes</taxon>
    </lineage>
</organism>
<keyword evidence="2" id="KW-0808">Transferase</keyword>
<dbReference type="RefSeq" id="WP_109089830.1">
    <property type="nucleotide sequence ID" value="NZ_CAXOKM010000005.1"/>
</dbReference>
<dbReference type="SUPFAM" id="SSF47616">
    <property type="entry name" value="GST C-terminal domain-like"/>
    <property type="match status" value="1"/>
</dbReference>
<name>A0A2U2BFA5_ALCFA</name>
<dbReference type="SFLD" id="SFLDS00019">
    <property type="entry name" value="Glutathione_Transferase_(cytos"/>
    <property type="match status" value="1"/>
</dbReference>
<reference evidence="2 3" key="2">
    <citation type="submission" date="2018-05" db="EMBL/GenBank/DDBJ databases">
        <authorList>
            <person name="Lanie J.A."/>
            <person name="Ng W.-L."/>
            <person name="Kazmierczak K.M."/>
            <person name="Andrzejewski T.M."/>
            <person name="Davidsen T.M."/>
            <person name="Wayne K.J."/>
            <person name="Tettelin H."/>
            <person name="Glass J.I."/>
            <person name="Rusch D."/>
            <person name="Podicherti R."/>
            <person name="Tsui H.-C.T."/>
            <person name="Winkler M.E."/>
        </authorList>
    </citation>
    <scope>NUCLEOTIDE SEQUENCE [LARGE SCALE GENOMIC DNA]</scope>
    <source>
        <strain evidence="2 3">YBY</strain>
    </source>
</reference>
<dbReference type="InterPro" id="IPR004045">
    <property type="entry name" value="Glutathione_S-Trfase_N"/>
</dbReference>
<dbReference type="GO" id="GO:0006559">
    <property type="term" value="P:L-phenylalanine catabolic process"/>
    <property type="evidence" value="ECO:0007669"/>
    <property type="project" value="TreeGrafter"/>
</dbReference>
<dbReference type="GO" id="GO:0006749">
    <property type="term" value="P:glutathione metabolic process"/>
    <property type="evidence" value="ECO:0007669"/>
    <property type="project" value="TreeGrafter"/>
</dbReference>
<evidence type="ECO:0000259" key="1">
    <source>
        <dbReference type="PROSITE" id="PS50404"/>
    </source>
</evidence>
<dbReference type="Gene3D" id="1.20.1050.10">
    <property type="match status" value="1"/>
</dbReference>
<gene>
    <name evidence="2" type="ORF">DF183_18160</name>
</gene>
<dbReference type="EMBL" id="QEXO01000005">
    <property type="protein sequence ID" value="PWE12693.1"/>
    <property type="molecule type" value="Genomic_DNA"/>
</dbReference>
<dbReference type="AlphaFoldDB" id="A0A2U2BFA5"/>
<dbReference type="SUPFAM" id="SSF52833">
    <property type="entry name" value="Thioredoxin-like"/>
    <property type="match status" value="1"/>
</dbReference>
<feature type="domain" description="GST N-terminal" evidence="1">
    <location>
        <begin position="7"/>
        <end position="87"/>
    </location>
</feature>
<comment type="caution">
    <text evidence="2">The sequence shown here is derived from an EMBL/GenBank/DDBJ whole genome shotgun (WGS) entry which is preliminary data.</text>
</comment>
<dbReference type="SFLD" id="SFLDG00358">
    <property type="entry name" value="Main_(cytGST)"/>
    <property type="match status" value="1"/>
</dbReference>
<protein>
    <submittedName>
        <fullName evidence="2">Glutathione S-transferase</fullName>
    </submittedName>
</protein>
<sequence length="233" mass="26774">MQASKRYTLVLGNPHYSSWSLRPWLLMSHLGMDFDVRWFNFGPPFSTLAFHEMAPAGQVPVLHANGQIIWDSLAIAEYLAEQHPGVWPIDPVARAWARSASAEMHANFSSLRNLCPFAVALRAHHHQQDMRLQGELERLQTIWQEGLSRFGGPFLAGERFSAVDAFYAPVVFRLQTYGLKLDEACQNYMNRLLELPAMQRWHQMACQDTWRDPDHEAEILRVADIHLDLRQPA</sequence>
<accession>A0A2U2BFA5</accession>
<dbReference type="GO" id="GO:0004364">
    <property type="term" value="F:glutathione transferase activity"/>
    <property type="evidence" value="ECO:0007669"/>
    <property type="project" value="TreeGrafter"/>
</dbReference>
<dbReference type="PANTHER" id="PTHR42673:SF4">
    <property type="entry name" value="MALEYLACETOACETATE ISOMERASE"/>
    <property type="match status" value="1"/>
</dbReference>
<dbReference type="Gene3D" id="3.40.30.10">
    <property type="entry name" value="Glutaredoxin"/>
    <property type="match status" value="1"/>
</dbReference>
<dbReference type="Pfam" id="PF13410">
    <property type="entry name" value="GST_C_2"/>
    <property type="match status" value="1"/>
</dbReference>
<dbReference type="PANTHER" id="PTHR42673">
    <property type="entry name" value="MALEYLACETOACETATE ISOMERASE"/>
    <property type="match status" value="1"/>
</dbReference>
<dbReference type="InterPro" id="IPR036282">
    <property type="entry name" value="Glutathione-S-Trfase_C_sf"/>
</dbReference>
<dbReference type="PROSITE" id="PS50404">
    <property type="entry name" value="GST_NTER"/>
    <property type="match status" value="1"/>
</dbReference>
<reference evidence="2 3" key="1">
    <citation type="submission" date="2018-05" db="EMBL/GenBank/DDBJ databases">
        <title>Genome Sequence of an Efficient Indole-Degrading Bacterium, Alcaligenes sp.YBY.</title>
        <authorList>
            <person name="Yang B."/>
        </authorList>
    </citation>
    <scope>NUCLEOTIDE SEQUENCE [LARGE SCALE GENOMIC DNA]</scope>
    <source>
        <strain evidence="2 3">YBY</strain>
    </source>
</reference>
<dbReference type="GO" id="GO:0016034">
    <property type="term" value="F:maleylacetoacetate isomerase activity"/>
    <property type="evidence" value="ECO:0007669"/>
    <property type="project" value="TreeGrafter"/>
</dbReference>
<dbReference type="Pfam" id="PF13409">
    <property type="entry name" value="GST_N_2"/>
    <property type="match status" value="1"/>
</dbReference>
<dbReference type="CDD" id="cd03043">
    <property type="entry name" value="GST_N_1"/>
    <property type="match status" value="1"/>
</dbReference>
<dbReference type="CDD" id="cd03194">
    <property type="entry name" value="GST_C_3"/>
    <property type="match status" value="1"/>
</dbReference>
<evidence type="ECO:0000313" key="2">
    <source>
        <dbReference type="EMBL" id="PWE12693.1"/>
    </source>
</evidence>
<dbReference type="STRING" id="511.UZ73_10440"/>
<proteinExistence type="predicted"/>
<dbReference type="InterPro" id="IPR040079">
    <property type="entry name" value="Glutathione_S-Trfase"/>
</dbReference>
<evidence type="ECO:0000313" key="3">
    <source>
        <dbReference type="Proteomes" id="UP000245216"/>
    </source>
</evidence>
<dbReference type="Proteomes" id="UP000245216">
    <property type="component" value="Unassembled WGS sequence"/>
</dbReference>